<dbReference type="AlphaFoldDB" id="A0AA96GMA6"/>
<dbReference type="GO" id="GO:0035312">
    <property type="term" value="F:5'-3' DNA exonuclease activity"/>
    <property type="evidence" value="ECO:0007669"/>
    <property type="project" value="TreeGrafter"/>
</dbReference>
<dbReference type="PANTHER" id="PTHR42924">
    <property type="entry name" value="EXONUCLEASE"/>
    <property type="match status" value="1"/>
</dbReference>
<name>A0AA96GMA6_9BACT</name>
<keyword evidence="3" id="KW-1185">Reference proteome</keyword>
<evidence type="ECO:0000259" key="1">
    <source>
        <dbReference type="SMART" id="SM00481"/>
    </source>
</evidence>
<reference evidence="2 3" key="1">
    <citation type="submission" date="2023-01" db="EMBL/GenBank/DDBJ databases">
        <title>Cultivation and genomic characterization of new, ubiquitous marine nitrite-oxidizing bacteria from the Nitrospirales.</title>
        <authorList>
            <person name="Mueller A.J."/>
            <person name="Daebeler A."/>
            <person name="Herbold C.W."/>
            <person name="Kirkegaard R.H."/>
            <person name="Daims H."/>
        </authorList>
    </citation>
    <scope>NUCLEOTIDE SEQUENCE [LARGE SCALE GENOMIC DNA]</scope>
    <source>
        <strain evidence="2 3">DK</strain>
    </source>
</reference>
<dbReference type="Proteomes" id="UP001302494">
    <property type="component" value="Chromosome"/>
</dbReference>
<dbReference type="KEGG" id="nneo:PQG83_09315"/>
<dbReference type="SMART" id="SM00481">
    <property type="entry name" value="POLIIIAc"/>
    <property type="match status" value="1"/>
</dbReference>
<evidence type="ECO:0000313" key="3">
    <source>
        <dbReference type="Proteomes" id="UP001302494"/>
    </source>
</evidence>
<dbReference type="CDD" id="cd07438">
    <property type="entry name" value="PHP_HisPPase_AMP"/>
    <property type="match status" value="1"/>
</dbReference>
<dbReference type="EMBL" id="CP116968">
    <property type="protein sequence ID" value="WNM63937.1"/>
    <property type="molecule type" value="Genomic_DNA"/>
</dbReference>
<dbReference type="Gene3D" id="1.10.150.650">
    <property type="match status" value="1"/>
</dbReference>
<dbReference type="InterPro" id="IPR052018">
    <property type="entry name" value="PHP_domain"/>
</dbReference>
<dbReference type="InterPro" id="IPR016195">
    <property type="entry name" value="Pol/histidinol_Pase-like"/>
</dbReference>
<dbReference type="PANTHER" id="PTHR42924:SF3">
    <property type="entry name" value="POLYMERASE_HISTIDINOL PHOSPHATASE N-TERMINAL DOMAIN-CONTAINING PROTEIN"/>
    <property type="match status" value="1"/>
</dbReference>
<dbReference type="GO" id="GO:0004534">
    <property type="term" value="F:5'-3' RNA exonuclease activity"/>
    <property type="evidence" value="ECO:0007669"/>
    <property type="project" value="TreeGrafter"/>
</dbReference>
<accession>A0AA96GMA6</accession>
<dbReference type="InterPro" id="IPR003141">
    <property type="entry name" value="Pol/His_phosphatase_N"/>
</dbReference>
<protein>
    <submittedName>
        <fullName evidence="2">PHP domain-containing protein</fullName>
    </submittedName>
</protein>
<dbReference type="SUPFAM" id="SSF89550">
    <property type="entry name" value="PHP domain-like"/>
    <property type="match status" value="1"/>
</dbReference>
<evidence type="ECO:0000313" key="2">
    <source>
        <dbReference type="EMBL" id="WNM63937.1"/>
    </source>
</evidence>
<proteinExistence type="predicted"/>
<dbReference type="InterPro" id="IPR004013">
    <property type="entry name" value="PHP_dom"/>
</dbReference>
<dbReference type="RefSeq" id="WP_312748747.1">
    <property type="nucleotide sequence ID" value="NZ_CP116968.1"/>
</dbReference>
<feature type="domain" description="Polymerase/histidinol phosphatase N-terminal" evidence="1">
    <location>
        <begin position="4"/>
        <end position="69"/>
    </location>
</feature>
<dbReference type="Pfam" id="PF02811">
    <property type="entry name" value="PHP"/>
    <property type="match status" value="1"/>
</dbReference>
<sequence length="291" mass="32138">MSRIDLHTHTHFSDGSVSPTALVELAHQQGVSVLAITDHDTTEGLPEAMEAAHHLPIEIIPGIELSTEFQGRETHMLGYFIDLADPQFQTRLEQLRATRVDRLHHILDRLHTLKVEISFAEVEHVAGGGTTGRPHIAQMLIEKGYVKGMKEAFDRFLGVRGAAYVRRIVPEAAEIMTWITEAGGIPILAHPYWEGLGADKTTDSCRMLVEQGLRGLEVFYGTFSARQISINLNLARKFDLLMTGGSDFHGAFKPEISVGTGRGSLRVPPKLIDHLRQAAGRADPQTMNEVP</sequence>
<organism evidence="2 3">
    <name type="scientific">Candidatus Nitrospira neomarina</name>
    <dbReference type="NCBI Taxonomy" id="3020899"/>
    <lineage>
        <taxon>Bacteria</taxon>
        <taxon>Pseudomonadati</taxon>
        <taxon>Nitrospirota</taxon>
        <taxon>Nitrospiria</taxon>
        <taxon>Nitrospirales</taxon>
        <taxon>Nitrospiraceae</taxon>
        <taxon>Nitrospira</taxon>
    </lineage>
</organism>
<gene>
    <name evidence="2" type="ORF">PQG83_09315</name>
</gene>
<dbReference type="Gene3D" id="3.20.20.140">
    <property type="entry name" value="Metal-dependent hydrolases"/>
    <property type="match status" value="1"/>
</dbReference>